<name>A0A0W0IBG3_PSEVI</name>
<organism evidence="1 2">
    <name type="scientific">Pseudomonas viridiflava ICMP 13104</name>
    <dbReference type="NCBI Taxonomy" id="1198305"/>
    <lineage>
        <taxon>Bacteria</taxon>
        <taxon>Pseudomonadati</taxon>
        <taxon>Pseudomonadota</taxon>
        <taxon>Gammaproteobacteria</taxon>
        <taxon>Pseudomonadales</taxon>
        <taxon>Pseudomonadaceae</taxon>
        <taxon>Pseudomonas</taxon>
    </lineage>
</organism>
<dbReference type="Proteomes" id="UP000053048">
    <property type="component" value="Unassembled WGS sequence"/>
</dbReference>
<accession>A0A0W0IBG3</accession>
<comment type="caution">
    <text evidence="1">The sequence shown here is derived from an EMBL/GenBank/DDBJ whole genome shotgun (WGS) entry which is preliminary data.</text>
</comment>
<proteinExistence type="predicted"/>
<sequence>MAQGLALLDAIIMPEWQYRYFSFNCNWDGEGKEMMGSMRDGSGAEYFLHFTDAGVAGKVICGSALPNVSECLNEMPEAFQRFKVEPAFSTGNASLFFWRGVKQPSWCASPDGLKEYPLLGFLVGGIAGYKGLVEDYYEKSIDANVLEEVLTSLEVTKDQLVILNPDIEFGDLVDDFKEILGRTL</sequence>
<reference evidence="1 2" key="1">
    <citation type="submission" date="2015-09" db="EMBL/GenBank/DDBJ databases">
        <title>Genome sequence of ICMP 13104.</title>
        <authorList>
            <person name="Visnovsky S."/>
            <person name="Lu A."/>
            <person name="Panda P."/>
            <person name="Pitman A."/>
        </authorList>
    </citation>
    <scope>NUCLEOTIDE SEQUENCE [LARGE SCALE GENOMIC DNA]</scope>
    <source>
        <strain evidence="1 2">ICMP 13104</strain>
    </source>
</reference>
<gene>
    <name evidence="1" type="ORF">AO067_04585</name>
</gene>
<evidence type="ECO:0000313" key="2">
    <source>
        <dbReference type="Proteomes" id="UP000053048"/>
    </source>
</evidence>
<dbReference type="EMBL" id="LKEJ01000038">
    <property type="protein sequence ID" value="KTB70419.1"/>
    <property type="molecule type" value="Genomic_DNA"/>
</dbReference>
<protein>
    <submittedName>
        <fullName evidence="1">Uncharacterized protein</fullName>
    </submittedName>
</protein>
<keyword evidence="2" id="KW-1185">Reference proteome</keyword>
<dbReference type="AlphaFoldDB" id="A0A0W0IBG3"/>
<evidence type="ECO:0000313" key="1">
    <source>
        <dbReference type="EMBL" id="KTB70419.1"/>
    </source>
</evidence>